<accession>A0AC60PB26</accession>
<organism evidence="1 2">
    <name type="scientific">Ixodes persulcatus</name>
    <name type="common">Taiga tick</name>
    <dbReference type="NCBI Taxonomy" id="34615"/>
    <lineage>
        <taxon>Eukaryota</taxon>
        <taxon>Metazoa</taxon>
        <taxon>Ecdysozoa</taxon>
        <taxon>Arthropoda</taxon>
        <taxon>Chelicerata</taxon>
        <taxon>Arachnida</taxon>
        <taxon>Acari</taxon>
        <taxon>Parasitiformes</taxon>
        <taxon>Ixodida</taxon>
        <taxon>Ixodoidea</taxon>
        <taxon>Ixodidae</taxon>
        <taxon>Ixodinae</taxon>
        <taxon>Ixodes</taxon>
    </lineage>
</organism>
<dbReference type="EMBL" id="JABSTQ010010950">
    <property type="protein sequence ID" value="KAG0416469.1"/>
    <property type="molecule type" value="Genomic_DNA"/>
</dbReference>
<reference evidence="1 2" key="1">
    <citation type="journal article" date="2020" name="Cell">
        <title>Large-Scale Comparative Analyses of Tick Genomes Elucidate Their Genetic Diversity and Vector Capacities.</title>
        <authorList>
            <consortium name="Tick Genome and Microbiome Consortium (TIGMIC)"/>
            <person name="Jia N."/>
            <person name="Wang J."/>
            <person name="Shi W."/>
            <person name="Du L."/>
            <person name="Sun Y."/>
            <person name="Zhan W."/>
            <person name="Jiang J.F."/>
            <person name="Wang Q."/>
            <person name="Zhang B."/>
            <person name="Ji P."/>
            <person name="Bell-Sakyi L."/>
            <person name="Cui X.M."/>
            <person name="Yuan T.T."/>
            <person name="Jiang B.G."/>
            <person name="Yang W.F."/>
            <person name="Lam T.T."/>
            <person name="Chang Q.C."/>
            <person name="Ding S.J."/>
            <person name="Wang X.J."/>
            <person name="Zhu J.G."/>
            <person name="Ruan X.D."/>
            <person name="Zhao L."/>
            <person name="Wei J.T."/>
            <person name="Ye R.Z."/>
            <person name="Que T.C."/>
            <person name="Du C.H."/>
            <person name="Zhou Y.H."/>
            <person name="Cheng J.X."/>
            <person name="Dai P.F."/>
            <person name="Guo W.B."/>
            <person name="Han X.H."/>
            <person name="Huang E.J."/>
            <person name="Li L.F."/>
            <person name="Wei W."/>
            <person name="Gao Y.C."/>
            <person name="Liu J.Z."/>
            <person name="Shao H.Z."/>
            <person name="Wang X."/>
            <person name="Wang C.C."/>
            <person name="Yang T.C."/>
            <person name="Huo Q.B."/>
            <person name="Li W."/>
            <person name="Chen H.Y."/>
            <person name="Chen S.E."/>
            <person name="Zhou L.G."/>
            <person name="Ni X.B."/>
            <person name="Tian J.H."/>
            <person name="Sheng Y."/>
            <person name="Liu T."/>
            <person name="Pan Y.S."/>
            <person name="Xia L.Y."/>
            <person name="Li J."/>
            <person name="Zhao F."/>
            <person name="Cao W.C."/>
        </authorList>
    </citation>
    <scope>NUCLEOTIDE SEQUENCE [LARGE SCALE GENOMIC DNA]</scope>
    <source>
        <strain evidence="1">Iper-2018</strain>
    </source>
</reference>
<protein>
    <submittedName>
        <fullName evidence="1">Uncharacterized protein</fullName>
    </submittedName>
</protein>
<comment type="caution">
    <text evidence="1">The sequence shown here is derived from an EMBL/GenBank/DDBJ whole genome shotgun (WGS) entry which is preliminary data.</text>
</comment>
<dbReference type="Proteomes" id="UP000805193">
    <property type="component" value="Unassembled WGS sequence"/>
</dbReference>
<evidence type="ECO:0000313" key="2">
    <source>
        <dbReference type="Proteomes" id="UP000805193"/>
    </source>
</evidence>
<name>A0AC60PB26_IXOPE</name>
<keyword evidence="2" id="KW-1185">Reference proteome</keyword>
<gene>
    <name evidence="1" type="ORF">HPB47_006368</name>
</gene>
<evidence type="ECO:0000313" key="1">
    <source>
        <dbReference type="EMBL" id="KAG0416469.1"/>
    </source>
</evidence>
<proteinExistence type="predicted"/>
<sequence>MWFCFPFCPPVPSGLYGVDDIPLSSDNGVITQEGDSYMLEEFSRDVDRRLVPFYPPVPELPRCSLCGMVPSKLYRADTCKHGPVLLLLPRTVGNGVPVRRRRPDLR</sequence>